<dbReference type="GO" id="GO:0012505">
    <property type="term" value="C:endomembrane system"/>
    <property type="evidence" value="ECO:0007669"/>
    <property type="project" value="TreeGrafter"/>
</dbReference>
<evidence type="ECO:0000259" key="1">
    <source>
        <dbReference type="Pfam" id="PF01425"/>
    </source>
</evidence>
<protein>
    <submittedName>
        <fullName evidence="3">Fatty-acid amide hydrolase 2-like</fullName>
    </submittedName>
</protein>
<feature type="domain" description="Amidase" evidence="1">
    <location>
        <begin position="49"/>
        <end position="238"/>
    </location>
</feature>
<dbReference type="GeneID" id="105423920"/>
<dbReference type="Gene3D" id="3.90.1300.10">
    <property type="entry name" value="Amidase signature (AS) domain"/>
    <property type="match status" value="1"/>
</dbReference>
<dbReference type="InterPro" id="IPR036928">
    <property type="entry name" value="AS_sf"/>
</dbReference>
<dbReference type="SUPFAM" id="SSF75304">
    <property type="entry name" value="Amidase signature (AS) enzymes"/>
    <property type="match status" value="1"/>
</dbReference>
<evidence type="ECO:0000313" key="3">
    <source>
        <dbReference type="RefSeq" id="XP_011632229.2"/>
    </source>
</evidence>
<name>A0A6I9VTB9_9HYME</name>
<dbReference type="KEGG" id="pbar:105423920"/>
<organism evidence="2 3">
    <name type="scientific">Pogonomyrmex barbatus</name>
    <name type="common">red harvester ant</name>
    <dbReference type="NCBI Taxonomy" id="144034"/>
    <lineage>
        <taxon>Eukaryota</taxon>
        <taxon>Metazoa</taxon>
        <taxon>Ecdysozoa</taxon>
        <taxon>Arthropoda</taxon>
        <taxon>Hexapoda</taxon>
        <taxon>Insecta</taxon>
        <taxon>Pterygota</taxon>
        <taxon>Neoptera</taxon>
        <taxon>Endopterygota</taxon>
        <taxon>Hymenoptera</taxon>
        <taxon>Apocrita</taxon>
        <taxon>Aculeata</taxon>
        <taxon>Formicoidea</taxon>
        <taxon>Formicidae</taxon>
        <taxon>Myrmicinae</taxon>
        <taxon>Pogonomyrmex</taxon>
    </lineage>
</organism>
<dbReference type="Proteomes" id="UP000504615">
    <property type="component" value="Unplaced"/>
</dbReference>
<gene>
    <name evidence="3" type="primary">LOC105423920</name>
</gene>
<dbReference type="PANTHER" id="PTHR43372:SF4">
    <property type="entry name" value="FATTY-ACID AMIDE HYDROLASE 2"/>
    <property type="match status" value="1"/>
</dbReference>
<dbReference type="AlphaFoldDB" id="A0A6I9VTB9"/>
<dbReference type="InterPro" id="IPR023631">
    <property type="entry name" value="Amidase_dom"/>
</dbReference>
<sequence>MCRYAQDLSLTLKIIADKNADLLKLNQKVDISRIKLYYMEDDGGQYLISPVDPEIKDAMRRVLNYFEKAHKIKATKLSIKKLKKSTALWLANMTCKDDKDFSYELTNRKGHLNIWLEFIKWMLFMSNHTFVALFTATFEKFGLKHGSEKHVRLIQQSKDLYQEFKDILGEDGVFLYPTHPTAAPMHHEPLCKPFNFSYTAIINVLGLPATACPLGLNKQGLPIGIQVVAGLFQDRLTLAIAEELERGFGGWVPPAIVA</sequence>
<dbReference type="OrthoDB" id="6428749at2759"/>
<accession>A0A6I9VTB9</accession>
<reference evidence="3" key="1">
    <citation type="submission" date="2025-08" db="UniProtKB">
        <authorList>
            <consortium name="RefSeq"/>
        </authorList>
    </citation>
    <scope>IDENTIFICATION</scope>
</reference>
<proteinExistence type="predicted"/>
<keyword evidence="2" id="KW-1185">Reference proteome</keyword>
<dbReference type="PANTHER" id="PTHR43372">
    <property type="entry name" value="FATTY-ACID AMIDE HYDROLASE"/>
    <property type="match status" value="1"/>
</dbReference>
<dbReference type="RefSeq" id="XP_011632229.2">
    <property type="nucleotide sequence ID" value="XM_011633927.2"/>
</dbReference>
<dbReference type="Pfam" id="PF01425">
    <property type="entry name" value="Amidase"/>
    <property type="match status" value="1"/>
</dbReference>
<dbReference type="InterPro" id="IPR052739">
    <property type="entry name" value="FAAH2"/>
</dbReference>
<evidence type="ECO:0000313" key="2">
    <source>
        <dbReference type="Proteomes" id="UP000504615"/>
    </source>
</evidence>